<evidence type="ECO:0000259" key="7">
    <source>
        <dbReference type="PROSITE" id="PS51294"/>
    </source>
</evidence>
<feature type="domain" description="Myb-like" evidence="6">
    <location>
        <begin position="270"/>
        <end position="322"/>
    </location>
</feature>
<dbReference type="PROSITE" id="PS50090">
    <property type="entry name" value="MYB_LIKE"/>
    <property type="match status" value="1"/>
</dbReference>
<dbReference type="EMBL" id="BNJQ01000018">
    <property type="protein sequence ID" value="GHP07740.1"/>
    <property type="molecule type" value="Genomic_DNA"/>
</dbReference>
<dbReference type="PROSITE" id="PS51294">
    <property type="entry name" value="HTH_MYB"/>
    <property type="match status" value="1"/>
</dbReference>
<dbReference type="InterPro" id="IPR009057">
    <property type="entry name" value="Homeodomain-like_sf"/>
</dbReference>
<dbReference type="PANTHER" id="PTHR44191">
    <property type="entry name" value="TRANSCRIPTION FACTOR KUA1"/>
    <property type="match status" value="1"/>
</dbReference>
<evidence type="ECO:0000256" key="2">
    <source>
        <dbReference type="ARBA" id="ARBA00023125"/>
    </source>
</evidence>
<evidence type="ECO:0000313" key="8">
    <source>
        <dbReference type="EMBL" id="GHP07740.1"/>
    </source>
</evidence>
<dbReference type="Proteomes" id="UP000660262">
    <property type="component" value="Unassembled WGS sequence"/>
</dbReference>
<dbReference type="CDD" id="cd00167">
    <property type="entry name" value="SANT"/>
    <property type="match status" value="1"/>
</dbReference>
<evidence type="ECO:0000256" key="1">
    <source>
        <dbReference type="ARBA" id="ARBA00023015"/>
    </source>
</evidence>
<reference evidence="8" key="1">
    <citation type="submission" date="2020-10" db="EMBL/GenBank/DDBJ databases">
        <title>Unveiling of a novel bifunctional photoreceptor, Dualchrome1, isolated from a cosmopolitan green alga.</title>
        <authorList>
            <person name="Suzuki S."/>
            <person name="Kawachi M."/>
        </authorList>
    </citation>
    <scope>NUCLEOTIDE SEQUENCE</scope>
    <source>
        <strain evidence="8">NIES 2893</strain>
    </source>
</reference>
<dbReference type="Pfam" id="PF00249">
    <property type="entry name" value="Myb_DNA-binding"/>
    <property type="match status" value="1"/>
</dbReference>
<dbReference type="GO" id="GO:0006355">
    <property type="term" value="P:regulation of DNA-templated transcription"/>
    <property type="evidence" value="ECO:0007669"/>
    <property type="project" value="UniProtKB-ARBA"/>
</dbReference>
<keyword evidence="3" id="KW-0804">Transcription</keyword>
<dbReference type="InterPro" id="IPR017930">
    <property type="entry name" value="Myb_dom"/>
</dbReference>
<dbReference type="Gene3D" id="1.10.10.60">
    <property type="entry name" value="Homeodomain-like"/>
    <property type="match status" value="1"/>
</dbReference>
<feature type="region of interest" description="Disordered" evidence="5">
    <location>
        <begin position="23"/>
        <end position="44"/>
    </location>
</feature>
<feature type="region of interest" description="Disordered" evidence="5">
    <location>
        <begin position="492"/>
        <end position="565"/>
    </location>
</feature>
<feature type="region of interest" description="Disordered" evidence="5">
    <location>
        <begin position="386"/>
        <end position="415"/>
    </location>
</feature>
<dbReference type="InterPro" id="IPR001005">
    <property type="entry name" value="SANT/Myb"/>
</dbReference>
<dbReference type="SUPFAM" id="SSF46689">
    <property type="entry name" value="Homeodomain-like"/>
    <property type="match status" value="1"/>
</dbReference>
<sequence>MAQHVPSLPLPLSASSASLEKLLTGGPAVPAPGPAPGLPLKKMNTPSCVGVEEISDKSRDLAPAVLESPEIPTSGQSPREISHQHHNQLEMRSSLDVPVACGAAASLMMPGVAQPTAPANVDATTTCVSADVNASALAATTTGYDLPPRISLPGCLPDAAHPVSVLQQAGVKTSQHDLQHNVSTSGAGEPSSAAPPRNHHEVHAGIAAAEEAARAMGLPDEEATAIAHAAAAAAAAAHAAAEAPQVVPSLTEAQLKEVASTSAPAGSSATPLNKGSHWSEQEHLSFLLGLQKLGKGNWRALSRVFVPSRTPVQVASHAQKHFLRHTGLGKRNSRFASIEKVFLEWLATDNKALPSTHVDAKQTIDRFFASLRGHVLRDHATTLTANVPSTSADLNQAPTPPSPESHHAVQGQHVQQPSLPSYTEMAAQPWFPLALAPFPINSLQTSLSPPLFPSGHQLLSFSQGAIPGPSPMVYPDLASAYARAQAAFNMQQQQQQQQLMRMQEQQEEGAAVAPPPTMVTADASGHAARPPPPPPPPPPSATKSAGTKRKSFHGPSSSPKKGGKGVMVEYTASPICRPIAHRADDDNNAAVKVVEKELAAAVAEANEFGDAMVPVVPGMLEPEHGVAEGGDMPKRMRLSAFSLASEGPVWTPRIRVNVASAMKQVKKWEDVNQYGFME</sequence>
<evidence type="ECO:0000256" key="3">
    <source>
        <dbReference type="ARBA" id="ARBA00023163"/>
    </source>
</evidence>
<feature type="region of interest" description="Disordered" evidence="5">
    <location>
        <begin position="169"/>
        <end position="199"/>
    </location>
</feature>
<organism evidence="8 9">
    <name type="scientific">Pycnococcus provasolii</name>
    <dbReference type="NCBI Taxonomy" id="41880"/>
    <lineage>
        <taxon>Eukaryota</taxon>
        <taxon>Viridiplantae</taxon>
        <taxon>Chlorophyta</taxon>
        <taxon>Pseudoscourfieldiophyceae</taxon>
        <taxon>Pseudoscourfieldiales</taxon>
        <taxon>Pycnococcaceae</taxon>
        <taxon>Pycnococcus</taxon>
    </lineage>
</organism>
<dbReference type="PANTHER" id="PTHR44191:SF62">
    <property type="entry name" value="OS04G0341900 PROTEIN"/>
    <property type="match status" value="1"/>
</dbReference>
<dbReference type="AlphaFoldDB" id="A0A830HPM5"/>
<dbReference type="OrthoDB" id="118550at2759"/>
<dbReference type="InterPro" id="IPR006447">
    <property type="entry name" value="Myb_dom_plants"/>
</dbReference>
<comment type="caution">
    <text evidence="8">The sequence shown here is derived from an EMBL/GenBank/DDBJ whole genome shotgun (WGS) entry which is preliminary data.</text>
</comment>
<evidence type="ECO:0000313" key="9">
    <source>
        <dbReference type="Proteomes" id="UP000660262"/>
    </source>
</evidence>
<dbReference type="GO" id="GO:0003677">
    <property type="term" value="F:DNA binding"/>
    <property type="evidence" value="ECO:0007669"/>
    <property type="project" value="UniProtKB-KW"/>
</dbReference>
<feature type="region of interest" description="Disordered" evidence="5">
    <location>
        <begin position="68"/>
        <end position="88"/>
    </location>
</feature>
<dbReference type="SMART" id="SM00717">
    <property type="entry name" value="SANT"/>
    <property type="match status" value="1"/>
</dbReference>
<feature type="compositionally biased region" description="Pro residues" evidence="5">
    <location>
        <begin position="529"/>
        <end position="540"/>
    </location>
</feature>
<keyword evidence="9" id="KW-1185">Reference proteome</keyword>
<evidence type="ECO:0000259" key="6">
    <source>
        <dbReference type="PROSITE" id="PS50090"/>
    </source>
</evidence>
<keyword evidence="1" id="KW-0805">Transcription regulation</keyword>
<evidence type="ECO:0000256" key="5">
    <source>
        <dbReference type="SAM" id="MobiDB-lite"/>
    </source>
</evidence>
<evidence type="ECO:0008006" key="10">
    <source>
        <dbReference type="Google" id="ProtNLM"/>
    </source>
</evidence>
<dbReference type="InterPro" id="IPR052245">
    <property type="entry name" value="Plant_Stress_Dev_TF"/>
</dbReference>
<feature type="domain" description="HTH myb-type" evidence="7">
    <location>
        <begin position="274"/>
        <end position="326"/>
    </location>
</feature>
<keyword evidence="4" id="KW-0539">Nucleus</keyword>
<feature type="compositionally biased region" description="Polar residues" evidence="5">
    <location>
        <begin position="386"/>
        <end position="397"/>
    </location>
</feature>
<gene>
    <name evidence="8" type="ORF">PPROV_000648200</name>
</gene>
<dbReference type="NCBIfam" id="TIGR01557">
    <property type="entry name" value="myb_SHAQKYF"/>
    <property type="match status" value="1"/>
</dbReference>
<protein>
    <recommendedName>
        <fullName evidence="10">HTH myb-type domain-containing protein</fullName>
    </recommendedName>
</protein>
<accession>A0A830HPM5</accession>
<feature type="compositionally biased region" description="Low complexity" evidence="5">
    <location>
        <begin position="492"/>
        <end position="523"/>
    </location>
</feature>
<proteinExistence type="predicted"/>
<evidence type="ECO:0000256" key="4">
    <source>
        <dbReference type="ARBA" id="ARBA00023242"/>
    </source>
</evidence>
<name>A0A830HPM5_9CHLO</name>
<keyword evidence="2" id="KW-0238">DNA-binding</keyword>